<keyword evidence="1" id="KW-1133">Transmembrane helix</keyword>
<dbReference type="AlphaFoldDB" id="A0A1I4RVQ0"/>
<keyword evidence="1" id="KW-0812">Transmembrane</keyword>
<gene>
    <name evidence="2" type="ORF">SAMN04487963_2975</name>
</gene>
<organism evidence="2 3">
    <name type="scientific">Marinobacter zhejiangensis</name>
    <dbReference type="NCBI Taxonomy" id="488535"/>
    <lineage>
        <taxon>Bacteria</taxon>
        <taxon>Pseudomonadati</taxon>
        <taxon>Pseudomonadota</taxon>
        <taxon>Gammaproteobacteria</taxon>
        <taxon>Pseudomonadales</taxon>
        <taxon>Marinobacteraceae</taxon>
        <taxon>Marinobacter</taxon>
    </lineage>
</organism>
<protein>
    <submittedName>
        <fullName evidence="2">Uncharacterized protein</fullName>
    </submittedName>
</protein>
<proteinExistence type="predicted"/>
<accession>A0A1I4RVQ0</accession>
<dbReference type="RefSeq" id="WP_092023999.1">
    <property type="nucleotide sequence ID" value="NZ_FOUE01000004.1"/>
</dbReference>
<keyword evidence="3" id="KW-1185">Reference proteome</keyword>
<dbReference type="Proteomes" id="UP000198519">
    <property type="component" value="Unassembled WGS sequence"/>
</dbReference>
<feature type="transmembrane region" description="Helical" evidence="1">
    <location>
        <begin position="6"/>
        <end position="29"/>
    </location>
</feature>
<dbReference type="EMBL" id="FOUE01000004">
    <property type="protein sequence ID" value="SFM56271.1"/>
    <property type="molecule type" value="Genomic_DNA"/>
</dbReference>
<evidence type="ECO:0000313" key="2">
    <source>
        <dbReference type="EMBL" id="SFM56271.1"/>
    </source>
</evidence>
<keyword evidence="1" id="KW-0472">Membrane</keyword>
<reference evidence="3" key="1">
    <citation type="submission" date="2016-10" db="EMBL/GenBank/DDBJ databases">
        <authorList>
            <person name="Varghese N."/>
            <person name="Submissions S."/>
        </authorList>
    </citation>
    <scope>NUCLEOTIDE SEQUENCE [LARGE SCALE GENOMIC DNA]</scope>
    <source>
        <strain evidence="3">CGMCC 1.7061</strain>
    </source>
</reference>
<evidence type="ECO:0000313" key="3">
    <source>
        <dbReference type="Proteomes" id="UP000198519"/>
    </source>
</evidence>
<name>A0A1I4RVQ0_9GAMM</name>
<evidence type="ECO:0000256" key="1">
    <source>
        <dbReference type="SAM" id="Phobius"/>
    </source>
</evidence>
<sequence length="117" mass="12785">MDFWLLILANIVATSIVITSILTIGYIYFLKPYLNSKVEQLLQAADGVEERVAAGVKRGVSESLKEIPEAAAKDSTRQFLRFGSELFENGLSSFLGSVDDLARKDSTRRNAPGSDTA</sequence>
<dbReference type="OrthoDB" id="6370543at2"/>